<reference evidence="1" key="1">
    <citation type="submission" date="2021-06" db="EMBL/GenBank/DDBJ databases">
        <authorList>
            <person name="Kallberg Y."/>
            <person name="Tangrot J."/>
            <person name="Rosling A."/>
        </authorList>
    </citation>
    <scope>NUCLEOTIDE SEQUENCE</scope>
    <source>
        <strain evidence="1">IA702</strain>
    </source>
</reference>
<organism evidence="1 2">
    <name type="scientific">Paraglomus occultum</name>
    <dbReference type="NCBI Taxonomy" id="144539"/>
    <lineage>
        <taxon>Eukaryota</taxon>
        <taxon>Fungi</taxon>
        <taxon>Fungi incertae sedis</taxon>
        <taxon>Mucoromycota</taxon>
        <taxon>Glomeromycotina</taxon>
        <taxon>Glomeromycetes</taxon>
        <taxon>Paraglomerales</taxon>
        <taxon>Paraglomeraceae</taxon>
        <taxon>Paraglomus</taxon>
    </lineage>
</organism>
<dbReference type="OrthoDB" id="10418554at2759"/>
<evidence type="ECO:0000313" key="1">
    <source>
        <dbReference type="EMBL" id="CAG8641954.1"/>
    </source>
</evidence>
<gene>
    <name evidence="1" type="ORF">POCULU_LOCUS9467</name>
</gene>
<evidence type="ECO:0000313" key="2">
    <source>
        <dbReference type="Proteomes" id="UP000789572"/>
    </source>
</evidence>
<dbReference type="AlphaFoldDB" id="A0A9N9GZT5"/>
<comment type="caution">
    <text evidence="1">The sequence shown here is derived from an EMBL/GenBank/DDBJ whole genome shotgun (WGS) entry which is preliminary data.</text>
</comment>
<keyword evidence="2" id="KW-1185">Reference proteome</keyword>
<accession>A0A9N9GZT5</accession>
<feature type="non-terminal residue" evidence="1">
    <location>
        <position position="114"/>
    </location>
</feature>
<proteinExistence type="predicted"/>
<name>A0A9N9GZT5_9GLOM</name>
<dbReference type="EMBL" id="CAJVPJ010003580">
    <property type="protein sequence ID" value="CAG8641954.1"/>
    <property type="molecule type" value="Genomic_DNA"/>
</dbReference>
<protein>
    <submittedName>
        <fullName evidence="1">6237_t:CDS:1</fullName>
    </submittedName>
</protein>
<sequence>MQLDDDRLQVQSSSMISKRKEGKLNANNIAKKLVSMQLDTTLLTPIVKMEGKCDERNKTKAGSIQAFPLPSYKRKKTKAKVGRRKSHTKLRTKVERALVNMDKAEVKAAKRREK</sequence>
<dbReference type="Proteomes" id="UP000789572">
    <property type="component" value="Unassembled WGS sequence"/>
</dbReference>